<accession>A0A2N5ZFF2</accession>
<dbReference type="AlphaFoldDB" id="A0A2N5ZFF2"/>
<feature type="domain" description="HDOD" evidence="1">
    <location>
        <begin position="27"/>
        <end position="222"/>
    </location>
</feature>
<comment type="caution">
    <text evidence="2">The sequence shown here is derived from an EMBL/GenBank/DDBJ whole genome shotgun (WGS) entry which is preliminary data.</text>
</comment>
<dbReference type="PANTHER" id="PTHR33525">
    <property type="match status" value="1"/>
</dbReference>
<dbReference type="Gene3D" id="1.10.3210.10">
    <property type="entry name" value="Hypothetical protein af1432"/>
    <property type="match status" value="1"/>
</dbReference>
<dbReference type="NCBIfam" id="TIGR00277">
    <property type="entry name" value="HDIG"/>
    <property type="match status" value="1"/>
</dbReference>
<dbReference type="Proteomes" id="UP000234857">
    <property type="component" value="Unassembled WGS sequence"/>
</dbReference>
<dbReference type="InterPro" id="IPR006675">
    <property type="entry name" value="HDIG_dom"/>
</dbReference>
<dbReference type="PROSITE" id="PS51833">
    <property type="entry name" value="HDOD"/>
    <property type="match status" value="1"/>
</dbReference>
<evidence type="ECO:0000259" key="1">
    <source>
        <dbReference type="PROSITE" id="PS51833"/>
    </source>
</evidence>
<dbReference type="PANTHER" id="PTHR33525:SF3">
    <property type="entry name" value="RIBONUCLEASE Y"/>
    <property type="match status" value="1"/>
</dbReference>
<dbReference type="CDD" id="cd00077">
    <property type="entry name" value="HDc"/>
    <property type="match status" value="1"/>
</dbReference>
<evidence type="ECO:0000313" key="2">
    <source>
        <dbReference type="EMBL" id="PLX17417.1"/>
    </source>
</evidence>
<dbReference type="SUPFAM" id="SSF109604">
    <property type="entry name" value="HD-domain/PDEase-like"/>
    <property type="match status" value="1"/>
</dbReference>
<protein>
    <recommendedName>
        <fullName evidence="1">HDOD domain-containing protein</fullName>
    </recommendedName>
</protein>
<evidence type="ECO:0000313" key="3">
    <source>
        <dbReference type="Proteomes" id="UP000234857"/>
    </source>
</evidence>
<dbReference type="InterPro" id="IPR003607">
    <property type="entry name" value="HD/PDEase_dom"/>
</dbReference>
<dbReference type="EMBL" id="PKTG01000087">
    <property type="protein sequence ID" value="PLX17417.1"/>
    <property type="molecule type" value="Genomic_DNA"/>
</dbReference>
<sequence length="299" mass="33985">MQVFHFDDIVVLSPEEIKSVLNKIDDIPTLPMVAAKLLKTVNDPNFDVKELSNIISMDQAVMAKLLRVANSAFYAGNSEVKTIDQAVMRLGVSQVRSIVVGVSVIKSFAQFKQFDFDVNNFWKHCLATAFLNKIIADMLELDVAEDVWVCGIIHDIGKLVYAAYMPTVLTRLLNEVKEKKISFFQAEKSLLKIDHTQIGRWLCEKWNIPKTIKEVALNHHEPPINEFMLGKITNYIAVTHISDSIVKLSKIGNSGDYCSKLENQIWNYLDKSKFDTKSLLGRIKGFKKEIEEVFETLKT</sequence>
<gene>
    <name evidence="2" type="ORF">C0601_07605</name>
</gene>
<dbReference type="InterPro" id="IPR013976">
    <property type="entry name" value="HDOD"/>
</dbReference>
<dbReference type="Pfam" id="PF08668">
    <property type="entry name" value="HDOD"/>
    <property type="match status" value="1"/>
</dbReference>
<dbReference type="InterPro" id="IPR052340">
    <property type="entry name" value="RNase_Y/CdgJ"/>
</dbReference>
<organism evidence="2 3">
    <name type="scientific">Muiribacterium halophilum</name>
    <dbReference type="NCBI Taxonomy" id="2053465"/>
    <lineage>
        <taxon>Bacteria</taxon>
        <taxon>Candidatus Muiribacteriota</taxon>
        <taxon>Candidatus Muiribacteriia</taxon>
        <taxon>Candidatus Muiribacteriales</taxon>
        <taxon>Candidatus Muiribacteriaceae</taxon>
        <taxon>Candidatus Muiribacterium</taxon>
    </lineage>
</organism>
<name>A0A2N5ZFF2_MUIH1</name>
<reference evidence="2 3" key="1">
    <citation type="submission" date="2017-11" db="EMBL/GenBank/DDBJ databases">
        <title>Genome-resolved metagenomics identifies genetic mobility, metabolic interactions, and unexpected diversity in perchlorate-reducing communities.</title>
        <authorList>
            <person name="Barnum T.P."/>
            <person name="Figueroa I.A."/>
            <person name="Carlstrom C.I."/>
            <person name="Lucas L.N."/>
            <person name="Engelbrektson A.L."/>
            <person name="Coates J.D."/>
        </authorList>
    </citation>
    <scope>NUCLEOTIDE SEQUENCE [LARGE SCALE GENOMIC DNA]</scope>
    <source>
        <strain evidence="2">BM706</strain>
    </source>
</reference>
<proteinExistence type="predicted"/>